<dbReference type="PANTHER" id="PTHR28577">
    <property type="entry name" value="CENTROMERE PROTEIN P"/>
    <property type="match status" value="1"/>
</dbReference>
<dbReference type="GO" id="GO:0005634">
    <property type="term" value="C:nucleus"/>
    <property type="evidence" value="ECO:0007669"/>
    <property type="project" value="TreeGrafter"/>
</dbReference>
<dbReference type="GO" id="GO:0034080">
    <property type="term" value="P:CENP-A containing chromatin assembly"/>
    <property type="evidence" value="ECO:0007669"/>
    <property type="project" value="InterPro"/>
</dbReference>
<dbReference type="Ensembl" id="ENSOSUT00000003167.1">
    <property type="protein sequence ID" value="ENSOSUP00000003087.1"/>
    <property type="gene ID" value="ENSOSUG00000002166.1"/>
</dbReference>
<evidence type="ECO:0000256" key="1">
    <source>
        <dbReference type="SAM" id="Coils"/>
    </source>
</evidence>
<name>A0A8C8AEC6_9STRI</name>
<protein>
    <submittedName>
        <fullName evidence="2">Centromere protein P</fullName>
    </submittedName>
</protein>
<organism evidence="2 3">
    <name type="scientific">Otus sunia</name>
    <name type="common">Oriental scops-owl</name>
    <dbReference type="NCBI Taxonomy" id="257818"/>
    <lineage>
        <taxon>Eukaryota</taxon>
        <taxon>Metazoa</taxon>
        <taxon>Chordata</taxon>
        <taxon>Craniata</taxon>
        <taxon>Vertebrata</taxon>
        <taxon>Euteleostomi</taxon>
        <taxon>Archelosauria</taxon>
        <taxon>Archosauria</taxon>
        <taxon>Dinosauria</taxon>
        <taxon>Saurischia</taxon>
        <taxon>Theropoda</taxon>
        <taxon>Coelurosauria</taxon>
        <taxon>Aves</taxon>
        <taxon>Neognathae</taxon>
        <taxon>Neoaves</taxon>
        <taxon>Telluraves</taxon>
        <taxon>Strigiformes</taxon>
        <taxon>Strigidae</taxon>
        <taxon>Otus</taxon>
    </lineage>
</organism>
<dbReference type="PANTHER" id="PTHR28577:SF1">
    <property type="entry name" value="CENTROMERE PROTEIN P"/>
    <property type="match status" value="1"/>
</dbReference>
<keyword evidence="1" id="KW-0175">Coiled coil</keyword>
<dbReference type="Pfam" id="PF13096">
    <property type="entry name" value="CENP-P"/>
    <property type="match status" value="1"/>
</dbReference>
<evidence type="ECO:0000313" key="3">
    <source>
        <dbReference type="Proteomes" id="UP000694552"/>
    </source>
</evidence>
<dbReference type="Proteomes" id="UP000694552">
    <property type="component" value="Unplaced"/>
</dbReference>
<keyword evidence="3" id="KW-1185">Reference proteome</keyword>
<sequence length="303" mass="34986">MDNSICQAYEDKIQSLEEEIKLLTEKYEDNQQESTFFSDEEILMSKKSFQREFWRESQGCESLSDLKAQLESLETDLSFLMKFTGIQFTSHSKKTVEKTRNRAVQKHRLSGNCHSLSFHLEFQLLEMQNKENVSVVVNDLSITMESGEESDVSKFVSSIEEHGNLLAFFRSLSSYAEWCEHRRCTFLHFKAKYPDVVTLPEGLLGDYIILRNSKHSGFELLVVWKIHIDEEGRTTPLLDLLTKVPEQGNVIQSRDCSRVFRWSTCPLFLANISLDKMEIHLAAPNQAKKSQFSKQLSFTSSVI</sequence>
<reference evidence="2" key="1">
    <citation type="submission" date="2025-08" db="UniProtKB">
        <authorList>
            <consortium name="Ensembl"/>
        </authorList>
    </citation>
    <scope>IDENTIFICATION</scope>
</reference>
<feature type="coiled-coil region" evidence="1">
    <location>
        <begin position="6"/>
        <end position="33"/>
    </location>
</feature>
<dbReference type="AlphaFoldDB" id="A0A8C8AEC6"/>
<evidence type="ECO:0000313" key="2">
    <source>
        <dbReference type="Ensembl" id="ENSOSUP00000003087.1"/>
    </source>
</evidence>
<reference evidence="2" key="2">
    <citation type="submission" date="2025-09" db="UniProtKB">
        <authorList>
            <consortium name="Ensembl"/>
        </authorList>
    </citation>
    <scope>IDENTIFICATION</scope>
</reference>
<accession>A0A8C8AEC6</accession>
<proteinExistence type="predicted"/>
<dbReference type="GO" id="GO:0000775">
    <property type="term" value="C:chromosome, centromeric region"/>
    <property type="evidence" value="ECO:0007669"/>
    <property type="project" value="InterPro"/>
</dbReference>
<dbReference type="InterPro" id="IPR027801">
    <property type="entry name" value="CENP-P"/>
</dbReference>